<dbReference type="PRINTS" id="PR00719">
    <property type="entry name" value="LMWPTPASE"/>
</dbReference>
<keyword evidence="9" id="KW-1185">Reference proteome</keyword>
<feature type="active site" description="Nucleophile" evidence="6">
    <location>
        <position position="13"/>
    </location>
</feature>
<evidence type="ECO:0000259" key="7">
    <source>
        <dbReference type="SMART" id="SM00226"/>
    </source>
</evidence>
<reference evidence="8" key="1">
    <citation type="journal article" date="2023" name="Int. J. Syst. Evol. Microbiol.">
        <title>Mesoterricola silvestris gen. nov., sp. nov., Mesoterricola sediminis sp. nov., Geothrix oryzae sp. nov., Geothrix edaphica sp. nov., Geothrix rubra sp. nov., and Geothrix limicola sp. nov., six novel members of Acidobacteriota isolated from soils.</title>
        <authorList>
            <person name="Itoh H."/>
            <person name="Sugisawa Y."/>
            <person name="Mise K."/>
            <person name="Xu Z."/>
            <person name="Kuniyasu M."/>
            <person name="Ushijima N."/>
            <person name="Kawano K."/>
            <person name="Kobayashi E."/>
            <person name="Shiratori Y."/>
            <person name="Masuda Y."/>
            <person name="Senoo K."/>
        </authorList>
    </citation>
    <scope>NUCLEOTIDE SEQUENCE</scope>
    <source>
        <strain evidence="8">W786</strain>
    </source>
</reference>
<accession>A0AA48GQU9</accession>
<dbReference type="AlphaFoldDB" id="A0AA48GQU9"/>
<dbReference type="RefSeq" id="WP_243329462.1">
    <property type="nucleotide sequence ID" value="NZ_AP027081.1"/>
</dbReference>
<dbReference type="InterPro" id="IPR023485">
    <property type="entry name" value="Ptyr_pPase"/>
</dbReference>
<dbReference type="InterPro" id="IPR036196">
    <property type="entry name" value="Ptyr_pPase_sf"/>
</dbReference>
<evidence type="ECO:0000256" key="6">
    <source>
        <dbReference type="PIRSR" id="PIRSR617867-1"/>
    </source>
</evidence>
<feature type="domain" description="Phosphotyrosine protein phosphatase I" evidence="7">
    <location>
        <begin position="7"/>
        <end position="147"/>
    </location>
</feature>
<evidence type="ECO:0000256" key="3">
    <source>
        <dbReference type="ARBA" id="ARBA00022801"/>
    </source>
</evidence>
<keyword evidence="3" id="KW-0378">Hydrolase</keyword>
<dbReference type="CDD" id="cd16343">
    <property type="entry name" value="LMWPTP"/>
    <property type="match status" value="1"/>
</dbReference>
<evidence type="ECO:0000256" key="5">
    <source>
        <dbReference type="ARBA" id="ARBA00051722"/>
    </source>
</evidence>
<dbReference type="PANTHER" id="PTHR11717">
    <property type="entry name" value="LOW MOLECULAR WEIGHT PROTEIN TYROSINE PHOSPHATASE"/>
    <property type="match status" value="1"/>
</dbReference>
<dbReference type="Pfam" id="PF01451">
    <property type="entry name" value="LMWPc"/>
    <property type="match status" value="1"/>
</dbReference>
<sequence>MLPGRPSSILVLCEGNHCRSPLAEGLLRQALPGVQVASAGLACTEGWGPHPLVVQFMGNHDIDLTRFRSRAFQPAMAEAADLILVMDRDQQAWCASLAPSARDRIHLLGHWLEPARQEIEDPYRKPHDVFIMVYRTIVDAVAAWRTHLLRLPEAP</sequence>
<keyword evidence="4" id="KW-0904">Protein phosphatase</keyword>
<dbReference type="InterPro" id="IPR017867">
    <property type="entry name" value="Tyr_phospatase_low_mol_wt"/>
</dbReference>
<evidence type="ECO:0000256" key="4">
    <source>
        <dbReference type="ARBA" id="ARBA00022912"/>
    </source>
</evidence>
<proteinExistence type="inferred from homology"/>
<dbReference type="Proteomes" id="UP001228113">
    <property type="component" value="Chromosome"/>
</dbReference>
<dbReference type="SMART" id="SM00226">
    <property type="entry name" value="LMWPc"/>
    <property type="match status" value="1"/>
</dbReference>
<dbReference type="EC" id="3.1.3.48" evidence="2"/>
<dbReference type="SUPFAM" id="SSF52788">
    <property type="entry name" value="Phosphotyrosine protein phosphatases I"/>
    <property type="match status" value="1"/>
</dbReference>
<protein>
    <recommendedName>
        <fullName evidence="2">protein-tyrosine-phosphatase</fullName>
        <ecNumber evidence="2">3.1.3.48</ecNumber>
    </recommendedName>
</protein>
<dbReference type="InterPro" id="IPR050438">
    <property type="entry name" value="LMW_PTPase"/>
</dbReference>
<evidence type="ECO:0000256" key="1">
    <source>
        <dbReference type="ARBA" id="ARBA00011063"/>
    </source>
</evidence>
<dbReference type="KEGG" id="msea:METESE_08820"/>
<dbReference type="Gene3D" id="3.40.50.2300">
    <property type="match status" value="1"/>
</dbReference>
<dbReference type="PANTHER" id="PTHR11717:SF31">
    <property type="entry name" value="LOW MOLECULAR WEIGHT PROTEIN-TYROSINE-PHOSPHATASE ETP-RELATED"/>
    <property type="match status" value="1"/>
</dbReference>
<dbReference type="GO" id="GO:0004725">
    <property type="term" value="F:protein tyrosine phosphatase activity"/>
    <property type="evidence" value="ECO:0007669"/>
    <property type="project" value="UniProtKB-EC"/>
</dbReference>
<name>A0AA48GQU9_9BACT</name>
<feature type="active site" evidence="6">
    <location>
        <position position="19"/>
    </location>
</feature>
<comment type="similarity">
    <text evidence="1">Belongs to the low molecular weight phosphotyrosine protein phosphatase family.</text>
</comment>
<gene>
    <name evidence="8" type="ORF">METESE_08820</name>
</gene>
<comment type="catalytic activity">
    <reaction evidence="5">
        <text>O-phospho-L-tyrosyl-[protein] + H2O = L-tyrosyl-[protein] + phosphate</text>
        <dbReference type="Rhea" id="RHEA:10684"/>
        <dbReference type="Rhea" id="RHEA-COMP:10136"/>
        <dbReference type="Rhea" id="RHEA-COMP:20101"/>
        <dbReference type="ChEBI" id="CHEBI:15377"/>
        <dbReference type="ChEBI" id="CHEBI:43474"/>
        <dbReference type="ChEBI" id="CHEBI:46858"/>
        <dbReference type="ChEBI" id="CHEBI:61978"/>
        <dbReference type="EC" id="3.1.3.48"/>
    </reaction>
</comment>
<evidence type="ECO:0000313" key="9">
    <source>
        <dbReference type="Proteomes" id="UP001228113"/>
    </source>
</evidence>
<evidence type="ECO:0000256" key="2">
    <source>
        <dbReference type="ARBA" id="ARBA00013064"/>
    </source>
</evidence>
<evidence type="ECO:0000313" key="8">
    <source>
        <dbReference type="EMBL" id="BDU75924.1"/>
    </source>
</evidence>
<organism evidence="8 9">
    <name type="scientific">Mesoterricola sediminis</name>
    <dbReference type="NCBI Taxonomy" id="2927980"/>
    <lineage>
        <taxon>Bacteria</taxon>
        <taxon>Pseudomonadati</taxon>
        <taxon>Acidobacteriota</taxon>
        <taxon>Holophagae</taxon>
        <taxon>Holophagales</taxon>
        <taxon>Holophagaceae</taxon>
        <taxon>Mesoterricola</taxon>
    </lineage>
</organism>
<feature type="active site" description="Proton donor" evidence="6">
    <location>
        <position position="121"/>
    </location>
</feature>
<dbReference type="EMBL" id="AP027081">
    <property type="protein sequence ID" value="BDU75924.1"/>
    <property type="molecule type" value="Genomic_DNA"/>
</dbReference>